<dbReference type="GO" id="GO:0030286">
    <property type="term" value="C:dynein complex"/>
    <property type="evidence" value="ECO:0007669"/>
    <property type="project" value="UniProtKB-KW"/>
</dbReference>
<dbReference type="GO" id="GO:0005874">
    <property type="term" value="C:microtubule"/>
    <property type="evidence" value="ECO:0007669"/>
    <property type="project" value="UniProtKB-KW"/>
</dbReference>
<evidence type="ECO:0000256" key="2">
    <source>
        <dbReference type="ARBA" id="ARBA00022490"/>
    </source>
</evidence>
<dbReference type="InterPro" id="IPR026983">
    <property type="entry name" value="DHC"/>
</dbReference>
<keyword evidence="2" id="KW-0963">Cytoplasm</keyword>
<evidence type="ECO:0000256" key="4">
    <source>
        <dbReference type="ARBA" id="ARBA00022741"/>
    </source>
</evidence>
<feature type="compositionally biased region" description="Basic and acidic residues" evidence="13">
    <location>
        <begin position="337"/>
        <end position="358"/>
    </location>
</feature>
<comment type="subcellular location">
    <subcellularLocation>
        <location evidence="1">Cytoplasm</location>
        <location evidence="1">Cytoskeleton</location>
        <location evidence="1">Cilium axoneme</location>
    </subcellularLocation>
</comment>
<comment type="caution">
    <text evidence="15">The sequence shown here is derived from an EMBL/GenBank/DDBJ whole genome shotgun (WGS) entry which is preliminary data.</text>
</comment>
<sequence>MSRPESRPYSKGGGFERASKSRRGQRGYYSEVVSKSAARSAGNVNVGPRVLQSTVWRSHRDKHLPSVTKFNPPDNFLSLLSSQVYGPTTQIIASDEFAKHAWDPKIQVPYKVDSGCTPRKLEIERRKRQFTTQARNLHKLLQESGVGDSSELMPVTEKTSRALLGQRGDDGRPVPTFPSFLPLEVFDDAELDSRTPQEWQELGVEGDEGVKKPVPGKALLPVLDQPTLTPSPSPPSTLPPSHTLSRNTRRYKAGIGSKSNPLPSIQSRPSSAPIKPRYEWTDVGMLDYDPATKLYHVKRVCVPDHILERNAAVGREEGGKSRDNEDDDEGAGGVSDGEQKAEAPEETAKADGAERKEAGGSGGRDTEDDDIHYWIPRVRLLFAAEDPVLFAKRVASAHKARQTTEALLRYHLYVDCMPVEGMEGMSEEELTRVTNRASHNAKNDRLVHYAKKLQREIQLEHTRTMNRILFDRTVSAQPQTFPFVTLPDPVVVPVPDRATHSDVPAVKFRETRSRLQFLSLTSSVEALSVLEVVRVECGKVAGKKLFHTGASKPLRLEEYDQTQLQATSHVQTYLKETWVQKLRESIHTALAHVSKGWFNLEETSFEVYNGSKLKKLMELVKFAMQDALRSLVLSSLDAYVVMLESAAHPTLQLPPDFTWTCPLTESPFRPLNGTLFFLDLVLDAEGSHYSQSLPSFQPTLVKIFDRGINSTHSVPMVEKYVVDKIFWPETPLLESVGQHEPQIDRLRCRVETATRQSLIPLLAYARQYDQYLELMNLDIKTYISGFAAASSPTEEDPQSLDKPAERVSTLVRVEIEKHLKGKETVEKSLPQSVDIGPFHINTDSVRLALAKKHKEIVKALLEFLVLQLRKESEQISEQFRELSQKLYERPNCIEDLTEQREFVKTVPDLIQANQSRIDQVMADYDLLDDYFFTLSDEDFENRWNTLAWPGKITDHIDSTETQMEQDNQKFLKKLSDDQQQLEDRLDTLQLVVAGFSGRTDIGKAAETANEVRRVTKELKDCQQQASLYNQRERLFELPVTQYDKVGKLMRDFEPYKNLWIMTANWLQWHDTWMNDSLVNIDPELLGTNVSSAFKTMHKSVKHFQSIPGCLAVAQEIKGQIEEFRPSIPLIQGLRNPGMRNRHWQKLSEELGMNIQPKATLTFSKCLEMKLDSHVDAIAKVAEVASKEFSIEQAMDKMEGEWDSILLEIVAYKETGTFIMKSGDETAQMLDDHIVMAQAMSFSPYKKPFEQRISSWETKLRLIQDVMEEWAVCQRSWLYLEPIFSSDDIMQQLPVEGKRYQTMDRIWKKTMNNAHQDPKVISFCADNRLLENLRECNKLLDQVQKGLSEYLETKRTSFPEVLLPLGR</sequence>
<gene>
    <name evidence="15" type="ORF">GBAR_LOCUS28648</name>
</gene>
<organism evidence="15 16">
    <name type="scientific">Geodia barretti</name>
    <name type="common">Barrett's horny sponge</name>
    <dbReference type="NCBI Taxonomy" id="519541"/>
    <lineage>
        <taxon>Eukaryota</taxon>
        <taxon>Metazoa</taxon>
        <taxon>Porifera</taxon>
        <taxon>Demospongiae</taxon>
        <taxon>Heteroscleromorpha</taxon>
        <taxon>Tetractinellida</taxon>
        <taxon>Astrophorina</taxon>
        <taxon>Geodiidae</taxon>
        <taxon>Geodia</taxon>
    </lineage>
</organism>
<dbReference type="FunFam" id="1.20.140.100:FF:000004">
    <property type="entry name" value="Dynein axonemal heavy chain 6"/>
    <property type="match status" value="1"/>
</dbReference>
<dbReference type="GO" id="GO:0045505">
    <property type="term" value="F:dynein intermediate chain binding"/>
    <property type="evidence" value="ECO:0007669"/>
    <property type="project" value="InterPro"/>
</dbReference>
<feature type="domain" description="Dynein heavy chain linker" evidence="14">
    <location>
        <begin position="1047"/>
        <end position="1358"/>
    </location>
</feature>
<evidence type="ECO:0000313" key="16">
    <source>
        <dbReference type="Proteomes" id="UP001174909"/>
    </source>
</evidence>
<evidence type="ECO:0000256" key="8">
    <source>
        <dbReference type="ARBA" id="ARBA00023069"/>
    </source>
</evidence>
<feature type="coiled-coil region" evidence="12">
    <location>
        <begin position="971"/>
        <end position="1031"/>
    </location>
</feature>
<evidence type="ECO:0000256" key="7">
    <source>
        <dbReference type="ARBA" id="ARBA00023054"/>
    </source>
</evidence>
<feature type="compositionally biased region" description="Polar residues" evidence="13">
    <location>
        <begin position="257"/>
        <end position="270"/>
    </location>
</feature>
<feature type="compositionally biased region" description="Pro residues" evidence="13">
    <location>
        <begin position="229"/>
        <end position="238"/>
    </location>
</feature>
<keyword evidence="16" id="KW-1185">Reference proteome</keyword>
<dbReference type="GO" id="GO:0005524">
    <property type="term" value="F:ATP binding"/>
    <property type="evidence" value="ECO:0007669"/>
    <property type="project" value="UniProtKB-KW"/>
</dbReference>
<proteinExistence type="predicted"/>
<dbReference type="Gene3D" id="1.20.140.100">
    <property type="entry name" value="Dynein heavy chain, N-terminal domain 2"/>
    <property type="match status" value="1"/>
</dbReference>
<keyword evidence="3" id="KW-0493">Microtubule</keyword>
<keyword evidence="10" id="KW-0206">Cytoskeleton</keyword>
<dbReference type="Pfam" id="PF08393">
    <property type="entry name" value="DHC_N2"/>
    <property type="match status" value="1"/>
</dbReference>
<evidence type="ECO:0000256" key="12">
    <source>
        <dbReference type="SAM" id="Coils"/>
    </source>
</evidence>
<dbReference type="FunFam" id="1.10.287.2620:FF:000002">
    <property type="entry name" value="Dynein heavy chain 2, axonemal"/>
    <property type="match status" value="1"/>
</dbReference>
<keyword evidence="5" id="KW-0067">ATP-binding</keyword>
<evidence type="ECO:0000256" key="6">
    <source>
        <dbReference type="ARBA" id="ARBA00023017"/>
    </source>
</evidence>
<dbReference type="GO" id="GO:0007018">
    <property type="term" value="P:microtubule-based movement"/>
    <property type="evidence" value="ECO:0007669"/>
    <property type="project" value="InterPro"/>
</dbReference>
<keyword evidence="11" id="KW-0966">Cell projection</keyword>
<dbReference type="EMBL" id="CASHTH010004009">
    <property type="protein sequence ID" value="CAI8052369.1"/>
    <property type="molecule type" value="Genomic_DNA"/>
</dbReference>
<dbReference type="PANTHER" id="PTHR22878:SF73">
    <property type="entry name" value="DYNEIN AXONEMAL HEAVY CHAIN 1"/>
    <property type="match status" value="1"/>
</dbReference>
<evidence type="ECO:0000256" key="9">
    <source>
        <dbReference type="ARBA" id="ARBA00023175"/>
    </source>
</evidence>
<dbReference type="Gene3D" id="1.10.287.2620">
    <property type="match status" value="1"/>
</dbReference>
<dbReference type="PANTHER" id="PTHR22878">
    <property type="entry name" value="DYNEIN HEAVY CHAIN 6, AXONEMAL-LIKE-RELATED"/>
    <property type="match status" value="1"/>
</dbReference>
<accession>A0AA35TRD7</accession>
<reference evidence="15" key="1">
    <citation type="submission" date="2023-03" db="EMBL/GenBank/DDBJ databases">
        <authorList>
            <person name="Steffen K."/>
            <person name="Cardenas P."/>
        </authorList>
    </citation>
    <scope>NUCLEOTIDE SEQUENCE</scope>
</reference>
<evidence type="ECO:0000256" key="3">
    <source>
        <dbReference type="ARBA" id="ARBA00022701"/>
    </source>
</evidence>
<feature type="region of interest" description="Disordered" evidence="13">
    <location>
        <begin position="1"/>
        <end position="29"/>
    </location>
</feature>
<feature type="compositionally biased region" description="Basic and acidic residues" evidence="13">
    <location>
        <begin position="312"/>
        <end position="323"/>
    </location>
</feature>
<keyword evidence="9" id="KW-0505">Motor protein</keyword>
<keyword evidence="6" id="KW-0243">Dynein</keyword>
<evidence type="ECO:0000256" key="5">
    <source>
        <dbReference type="ARBA" id="ARBA00022840"/>
    </source>
</evidence>
<feature type="region of interest" description="Disordered" evidence="13">
    <location>
        <begin position="202"/>
        <end position="275"/>
    </location>
</feature>
<dbReference type="GO" id="GO:0005930">
    <property type="term" value="C:axoneme"/>
    <property type="evidence" value="ECO:0007669"/>
    <property type="project" value="UniProtKB-SubCell"/>
</dbReference>
<evidence type="ECO:0000256" key="10">
    <source>
        <dbReference type="ARBA" id="ARBA00023212"/>
    </source>
</evidence>
<keyword evidence="8" id="KW-0969">Cilium</keyword>
<keyword evidence="4" id="KW-0547">Nucleotide-binding</keyword>
<protein>
    <submittedName>
        <fullName evidence="15">Dynein heavy chain 1, axonemal</fullName>
    </submittedName>
</protein>
<feature type="region of interest" description="Disordered" evidence="13">
    <location>
        <begin position="312"/>
        <end position="368"/>
    </location>
</feature>
<dbReference type="InterPro" id="IPR042222">
    <property type="entry name" value="Dynein_2_N"/>
</dbReference>
<evidence type="ECO:0000259" key="14">
    <source>
        <dbReference type="Pfam" id="PF08393"/>
    </source>
</evidence>
<dbReference type="InterPro" id="IPR013602">
    <property type="entry name" value="Dynein_heavy_linker"/>
</dbReference>
<evidence type="ECO:0000256" key="1">
    <source>
        <dbReference type="ARBA" id="ARBA00004430"/>
    </source>
</evidence>
<evidence type="ECO:0000256" key="11">
    <source>
        <dbReference type="ARBA" id="ARBA00023273"/>
    </source>
</evidence>
<evidence type="ECO:0000256" key="13">
    <source>
        <dbReference type="SAM" id="MobiDB-lite"/>
    </source>
</evidence>
<dbReference type="Proteomes" id="UP001174909">
    <property type="component" value="Unassembled WGS sequence"/>
</dbReference>
<evidence type="ECO:0000313" key="15">
    <source>
        <dbReference type="EMBL" id="CAI8052369.1"/>
    </source>
</evidence>
<name>A0AA35TRD7_GEOBA</name>
<keyword evidence="7 12" id="KW-0175">Coiled coil</keyword>
<dbReference type="GO" id="GO:0051959">
    <property type="term" value="F:dynein light intermediate chain binding"/>
    <property type="evidence" value="ECO:0007669"/>
    <property type="project" value="InterPro"/>
</dbReference>